<gene>
    <name evidence="3" type="ORF">Cvel_15026.t1</name>
</gene>
<feature type="region of interest" description="Disordered" evidence="2">
    <location>
        <begin position="154"/>
        <end position="208"/>
    </location>
</feature>
<dbReference type="VEuPathDB" id="CryptoDB:Cvel_15026"/>
<name>A0A0K6S5V0_9ALVE</name>
<feature type="compositionally biased region" description="Basic and acidic residues" evidence="2">
    <location>
        <begin position="171"/>
        <end position="192"/>
    </location>
</feature>
<evidence type="ECO:0000256" key="2">
    <source>
        <dbReference type="SAM" id="MobiDB-lite"/>
    </source>
</evidence>
<feature type="coiled-coil region" evidence="1">
    <location>
        <begin position="44"/>
        <end position="71"/>
    </location>
</feature>
<protein>
    <submittedName>
        <fullName evidence="3">Uncharacterized protein</fullName>
    </submittedName>
</protein>
<evidence type="ECO:0000313" key="3">
    <source>
        <dbReference type="EMBL" id="CUC09025.1"/>
    </source>
</evidence>
<dbReference type="PhylomeDB" id="A0A0K6S5V0"/>
<dbReference type="EMBL" id="CDMZ01000103">
    <property type="protein sequence ID" value="CUC09025.1"/>
    <property type="molecule type" value="Genomic_DNA"/>
</dbReference>
<accession>A0A0K6S5V0</accession>
<sequence length="208" mass="24200">MTSVQSAQEEFEHWKSLCRHRFRTPPAHAVKKSTPFDQNPFVLVNKYEEDLDKMFDQISEVLRELNAAETSATFIPKAQMALQLLKSVMDLESLFGDTDGRFKELMAVHNEVVEAIRSRAKRYADTRHFWAFLIPEEREMFRHRHLELFQRPLPSLPAEDSHDTSGPILRGTRDGDDNHREGEKKWREETKTRAQPNRGDARPSSLLA</sequence>
<organism evidence="3">
    <name type="scientific">Chromera velia CCMP2878</name>
    <dbReference type="NCBI Taxonomy" id="1169474"/>
    <lineage>
        <taxon>Eukaryota</taxon>
        <taxon>Sar</taxon>
        <taxon>Alveolata</taxon>
        <taxon>Colpodellida</taxon>
        <taxon>Chromeraceae</taxon>
        <taxon>Chromera</taxon>
    </lineage>
</organism>
<dbReference type="AlphaFoldDB" id="A0A0K6S5V0"/>
<reference evidence="3" key="1">
    <citation type="submission" date="2014-11" db="EMBL/GenBank/DDBJ databases">
        <title>Molecular phylogeny of cliff fern family Woodsiaceae with morphological implications.</title>
        <authorList>
            <person name="Shao Y.-Z."/>
            <person name="Wei R."/>
            <person name="Zhang X.-C."/>
        </authorList>
    </citation>
    <scope>NUCLEOTIDE SEQUENCE</scope>
</reference>
<evidence type="ECO:0000256" key="1">
    <source>
        <dbReference type="SAM" id="Coils"/>
    </source>
</evidence>
<keyword evidence="1" id="KW-0175">Coiled coil</keyword>
<proteinExistence type="predicted"/>